<dbReference type="EMBL" id="MU853557">
    <property type="protein sequence ID" value="KAK4147075.1"/>
    <property type="molecule type" value="Genomic_DNA"/>
</dbReference>
<dbReference type="InterPro" id="IPR005031">
    <property type="entry name" value="COQ10_START"/>
</dbReference>
<evidence type="ECO:0000313" key="7">
    <source>
        <dbReference type="Proteomes" id="UP001302676"/>
    </source>
</evidence>
<comment type="similarity">
    <text evidence="1">Belongs to the COQ10 family.</text>
</comment>
<comment type="caution">
    <text evidence="6">The sequence shown here is derived from an EMBL/GenBank/DDBJ whole genome shotgun (WGS) entry which is preliminary data.</text>
</comment>
<dbReference type="GO" id="GO:0048039">
    <property type="term" value="F:ubiquinone binding"/>
    <property type="evidence" value="ECO:0007669"/>
    <property type="project" value="InterPro"/>
</dbReference>
<dbReference type="InterPro" id="IPR044996">
    <property type="entry name" value="COQ10-like"/>
</dbReference>
<feature type="region of interest" description="Disordered" evidence="4">
    <location>
        <begin position="242"/>
        <end position="278"/>
    </location>
</feature>
<accession>A0AAN6VAN3</accession>
<dbReference type="SUPFAM" id="SSF55961">
    <property type="entry name" value="Bet v1-like"/>
    <property type="match status" value="1"/>
</dbReference>
<dbReference type="Gene3D" id="3.30.530.20">
    <property type="match status" value="1"/>
</dbReference>
<dbReference type="CDD" id="cd07813">
    <property type="entry name" value="COQ10p_like"/>
    <property type="match status" value="1"/>
</dbReference>
<reference evidence="6" key="1">
    <citation type="journal article" date="2023" name="Mol. Phylogenet. Evol.">
        <title>Genome-scale phylogeny and comparative genomics of the fungal order Sordariales.</title>
        <authorList>
            <person name="Hensen N."/>
            <person name="Bonometti L."/>
            <person name="Westerberg I."/>
            <person name="Brannstrom I.O."/>
            <person name="Guillou S."/>
            <person name="Cros-Aarteil S."/>
            <person name="Calhoun S."/>
            <person name="Haridas S."/>
            <person name="Kuo A."/>
            <person name="Mondo S."/>
            <person name="Pangilinan J."/>
            <person name="Riley R."/>
            <person name="LaButti K."/>
            <person name="Andreopoulos B."/>
            <person name="Lipzen A."/>
            <person name="Chen C."/>
            <person name="Yan M."/>
            <person name="Daum C."/>
            <person name="Ng V."/>
            <person name="Clum A."/>
            <person name="Steindorff A."/>
            <person name="Ohm R.A."/>
            <person name="Martin F."/>
            <person name="Silar P."/>
            <person name="Natvig D.O."/>
            <person name="Lalanne C."/>
            <person name="Gautier V."/>
            <person name="Ament-Velasquez S.L."/>
            <person name="Kruys A."/>
            <person name="Hutchinson M.I."/>
            <person name="Powell A.J."/>
            <person name="Barry K."/>
            <person name="Miller A.N."/>
            <person name="Grigoriev I.V."/>
            <person name="Debuchy R."/>
            <person name="Gladieux P."/>
            <person name="Hiltunen Thoren M."/>
            <person name="Johannesson H."/>
        </authorList>
    </citation>
    <scope>NUCLEOTIDE SEQUENCE</scope>
    <source>
        <strain evidence="6">CBS 141.50</strain>
    </source>
</reference>
<feature type="compositionally biased region" description="Low complexity" evidence="4">
    <location>
        <begin position="134"/>
        <end position="150"/>
    </location>
</feature>
<dbReference type="GO" id="GO:0045333">
    <property type="term" value="P:cellular respiration"/>
    <property type="evidence" value="ECO:0007669"/>
    <property type="project" value="InterPro"/>
</dbReference>
<dbReference type="InterPro" id="IPR023393">
    <property type="entry name" value="START-like_dom_sf"/>
</dbReference>
<name>A0AAN6VAN3_9PEZI</name>
<dbReference type="GeneID" id="87815945"/>
<evidence type="ECO:0000256" key="2">
    <source>
        <dbReference type="ARBA" id="ARBA00011814"/>
    </source>
</evidence>
<dbReference type="Proteomes" id="UP001302676">
    <property type="component" value="Unassembled WGS sequence"/>
</dbReference>
<dbReference type="GO" id="GO:0005739">
    <property type="term" value="C:mitochondrion"/>
    <property type="evidence" value="ECO:0007669"/>
    <property type="project" value="TreeGrafter"/>
</dbReference>
<feature type="region of interest" description="Disordered" evidence="4">
    <location>
        <begin position="1"/>
        <end position="52"/>
    </location>
</feature>
<evidence type="ECO:0000259" key="5">
    <source>
        <dbReference type="Pfam" id="PF03364"/>
    </source>
</evidence>
<comment type="subunit">
    <text evidence="2">Interacts with coenzyme Q.</text>
</comment>
<evidence type="ECO:0000313" key="6">
    <source>
        <dbReference type="EMBL" id="KAK4147075.1"/>
    </source>
</evidence>
<dbReference type="RefSeq" id="XP_062640446.1">
    <property type="nucleotide sequence ID" value="XM_062779332.1"/>
</dbReference>
<feature type="region of interest" description="Disordered" evidence="4">
    <location>
        <begin position="122"/>
        <end position="159"/>
    </location>
</feature>
<evidence type="ECO:0000256" key="1">
    <source>
        <dbReference type="ARBA" id="ARBA00006885"/>
    </source>
</evidence>
<proteinExistence type="inferred from homology"/>
<feature type="compositionally biased region" description="Low complexity" evidence="4">
    <location>
        <begin position="256"/>
        <end position="266"/>
    </location>
</feature>
<dbReference type="AlphaFoldDB" id="A0AAN6VAN3"/>
<organism evidence="6 7">
    <name type="scientific">Dichotomopilus funicola</name>
    <dbReference type="NCBI Taxonomy" id="1934379"/>
    <lineage>
        <taxon>Eukaryota</taxon>
        <taxon>Fungi</taxon>
        <taxon>Dikarya</taxon>
        <taxon>Ascomycota</taxon>
        <taxon>Pezizomycotina</taxon>
        <taxon>Sordariomycetes</taxon>
        <taxon>Sordariomycetidae</taxon>
        <taxon>Sordariales</taxon>
        <taxon>Chaetomiaceae</taxon>
        <taxon>Dichotomopilus</taxon>
    </lineage>
</organism>
<evidence type="ECO:0000256" key="4">
    <source>
        <dbReference type="SAM" id="MobiDB-lite"/>
    </source>
</evidence>
<dbReference type="PANTHER" id="PTHR12901">
    <property type="entry name" value="SPERM PROTEIN HOMOLOG"/>
    <property type="match status" value="1"/>
</dbReference>
<comment type="function">
    <text evidence="3">Required for the function of coenzyme Q in the respiratory chain. May serve as a chaperone or may be involved in the transport of Q6 from its site of synthesis to the catalytic sites of the respiratory complexes.</text>
</comment>
<keyword evidence="7" id="KW-1185">Reference proteome</keyword>
<dbReference type="Pfam" id="PF03364">
    <property type="entry name" value="Polyketide_cyc"/>
    <property type="match status" value="1"/>
</dbReference>
<protein>
    <submittedName>
        <fullName evidence="6">Dehydrase and lipid transport-domain-containing protein</fullName>
    </submittedName>
</protein>
<feature type="compositionally biased region" description="Low complexity" evidence="4">
    <location>
        <begin position="15"/>
        <end position="52"/>
    </location>
</feature>
<sequence>MAPRLPPPARQLFTTRPSLSPHLHSSLSTLPISHPTPLTTTTPPTRPTSYRPLSTTPRHPFLLSALSSLTNSSGQNPPPPKTIHVRRVLPYRPSQIYTLITDIDAYTHFIPHCPHSRVTQWIDSPVPPPPSQPPTTTTATTTPAATTTTATPPPTTTTRLPALADLTVGWGPFTLSYTSRVYCIPGRILEAVSGNATTGISADVLRSVGYPVADGGAPATTNANTKMEALFESLATRWTVEPIVGGGGGRRRPQEQDGQGQGQRQQHGGGGGSVPDTNWTEVTLSVSFQFANPALGFAVGRLADEKAEEMVQAFEGRARQLYGR</sequence>
<gene>
    <name evidence="6" type="ORF">C8A04DRAFT_24867</name>
</gene>
<evidence type="ECO:0000256" key="3">
    <source>
        <dbReference type="ARBA" id="ARBA00024947"/>
    </source>
</evidence>
<reference evidence="6" key="2">
    <citation type="submission" date="2023-05" db="EMBL/GenBank/DDBJ databases">
        <authorList>
            <consortium name="Lawrence Berkeley National Laboratory"/>
            <person name="Steindorff A."/>
            <person name="Hensen N."/>
            <person name="Bonometti L."/>
            <person name="Westerberg I."/>
            <person name="Brannstrom I.O."/>
            <person name="Guillou S."/>
            <person name="Cros-Aarteil S."/>
            <person name="Calhoun S."/>
            <person name="Haridas S."/>
            <person name="Kuo A."/>
            <person name="Mondo S."/>
            <person name="Pangilinan J."/>
            <person name="Riley R."/>
            <person name="Labutti K."/>
            <person name="Andreopoulos B."/>
            <person name="Lipzen A."/>
            <person name="Chen C."/>
            <person name="Yanf M."/>
            <person name="Daum C."/>
            <person name="Ng V."/>
            <person name="Clum A."/>
            <person name="Ohm R."/>
            <person name="Martin F."/>
            <person name="Silar P."/>
            <person name="Natvig D."/>
            <person name="Lalanne C."/>
            <person name="Gautier V."/>
            <person name="Ament-Velasquez S.L."/>
            <person name="Kruys A."/>
            <person name="Hutchinson M.I."/>
            <person name="Powell A.J."/>
            <person name="Barry K."/>
            <person name="Miller A.N."/>
            <person name="Grigoriev I.V."/>
            <person name="Debuchy R."/>
            <person name="Gladieux P."/>
            <person name="Thoren M.H."/>
            <person name="Johannesson H."/>
        </authorList>
    </citation>
    <scope>NUCLEOTIDE SEQUENCE</scope>
    <source>
        <strain evidence="6">CBS 141.50</strain>
    </source>
</reference>
<feature type="domain" description="Coenzyme Q-binding protein COQ10 START" evidence="5">
    <location>
        <begin position="89"/>
        <end position="315"/>
    </location>
</feature>
<dbReference type="PANTHER" id="PTHR12901:SF10">
    <property type="entry name" value="COENZYME Q-BINDING PROTEIN COQ10, MITOCHONDRIAL"/>
    <property type="match status" value="1"/>
</dbReference>